<dbReference type="EMBL" id="MU863664">
    <property type="protein sequence ID" value="KAK4097975.1"/>
    <property type="molecule type" value="Genomic_DNA"/>
</dbReference>
<feature type="region of interest" description="Disordered" evidence="1">
    <location>
        <begin position="493"/>
        <end position="532"/>
    </location>
</feature>
<evidence type="ECO:0000256" key="1">
    <source>
        <dbReference type="SAM" id="MobiDB-lite"/>
    </source>
</evidence>
<comment type="caution">
    <text evidence="3">The sequence shown here is derived from an EMBL/GenBank/DDBJ whole genome shotgun (WGS) entry which is preliminary data.</text>
</comment>
<accession>A0AAN6SXZ7</accession>
<sequence>MPGILFLVSYFAVAGTSLAVTGFVVQFIGLRGLHWSAAVVQLGVTLIMTVIRAIVRRGLSSEVASIALRPDDECVSFAPAIDTIRYLLTLQGQEGNGKIVKARWARFFADFHEDSRHFRHPSMVNPLDVLMTGRYFSWRALRQGTPSVGARRVSNVCTLLTLSRSLSTADGPTIQDDPRYIRVSSDALSVLKGLKGVAEYLTHIDTVLTTTPFAFDSRDTSLFWELDGPIWQDGRHFENLESGMGTSGQYNRSPIEAGPIFVWLGSIVNGNTDYVQQQLAAIIATWAYVDRKEKSDCEPHLRVISSGTSQLDATPTSTLSSWLGLKITETRALPVDLGRYQWQLFNTGFTSTVCFGLYLSPIARKPPPRPGAPPEVDHDTNFSGQDGIPVAMVNLGRQPLIERVAKELFSVFILAVVENIKEINGEALRRADPFEGVPDRNFPRTWEHPLFEDLADIAVKSGVTGSKTEARALVIPAFAWYDLLPRTCKTPVPAIETDETDPAPVGGQSDFATPSVGLPETQSNEQTEYDSKQKVFEDLWAHSYVSAQQEEADANDSDSNDWDIT</sequence>
<gene>
    <name evidence="3" type="ORF">N658DRAFT_254423</name>
</gene>
<dbReference type="Proteomes" id="UP001305647">
    <property type="component" value="Unassembled WGS sequence"/>
</dbReference>
<name>A0AAN6SXZ7_9PEZI</name>
<reference evidence="3" key="1">
    <citation type="journal article" date="2023" name="Mol. Phylogenet. Evol.">
        <title>Genome-scale phylogeny and comparative genomics of the fungal order Sordariales.</title>
        <authorList>
            <person name="Hensen N."/>
            <person name="Bonometti L."/>
            <person name="Westerberg I."/>
            <person name="Brannstrom I.O."/>
            <person name="Guillou S."/>
            <person name="Cros-Aarteil S."/>
            <person name="Calhoun S."/>
            <person name="Haridas S."/>
            <person name="Kuo A."/>
            <person name="Mondo S."/>
            <person name="Pangilinan J."/>
            <person name="Riley R."/>
            <person name="LaButti K."/>
            <person name="Andreopoulos B."/>
            <person name="Lipzen A."/>
            <person name="Chen C."/>
            <person name="Yan M."/>
            <person name="Daum C."/>
            <person name="Ng V."/>
            <person name="Clum A."/>
            <person name="Steindorff A."/>
            <person name="Ohm R.A."/>
            <person name="Martin F."/>
            <person name="Silar P."/>
            <person name="Natvig D.O."/>
            <person name="Lalanne C."/>
            <person name="Gautier V."/>
            <person name="Ament-Velasquez S.L."/>
            <person name="Kruys A."/>
            <person name="Hutchinson M.I."/>
            <person name="Powell A.J."/>
            <person name="Barry K."/>
            <person name="Miller A.N."/>
            <person name="Grigoriev I.V."/>
            <person name="Debuchy R."/>
            <person name="Gladieux P."/>
            <person name="Hiltunen Thoren M."/>
            <person name="Johannesson H."/>
        </authorList>
    </citation>
    <scope>NUCLEOTIDE SEQUENCE</scope>
    <source>
        <strain evidence="3">CBS 757.83</strain>
    </source>
</reference>
<organism evidence="3 4">
    <name type="scientific">Parathielavia hyrcaniae</name>
    <dbReference type="NCBI Taxonomy" id="113614"/>
    <lineage>
        <taxon>Eukaryota</taxon>
        <taxon>Fungi</taxon>
        <taxon>Dikarya</taxon>
        <taxon>Ascomycota</taxon>
        <taxon>Pezizomycotina</taxon>
        <taxon>Sordariomycetes</taxon>
        <taxon>Sordariomycetidae</taxon>
        <taxon>Sordariales</taxon>
        <taxon>Chaetomiaceae</taxon>
        <taxon>Parathielavia</taxon>
    </lineage>
</organism>
<keyword evidence="4" id="KW-1185">Reference proteome</keyword>
<dbReference type="AlphaFoldDB" id="A0AAN6SXZ7"/>
<protein>
    <submittedName>
        <fullName evidence="3">Uncharacterized protein</fullName>
    </submittedName>
</protein>
<reference evidence="3" key="2">
    <citation type="submission" date="2023-05" db="EMBL/GenBank/DDBJ databases">
        <authorList>
            <consortium name="Lawrence Berkeley National Laboratory"/>
            <person name="Steindorff A."/>
            <person name="Hensen N."/>
            <person name="Bonometti L."/>
            <person name="Westerberg I."/>
            <person name="Brannstrom I.O."/>
            <person name="Guillou S."/>
            <person name="Cros-Aarteil S."/>
            <person name="Calhoun S."/>
            <person name="Haridas S."/>
            <person name="Kuo A."/>
            <person name="Mondo S."/>
            <person name="Pangilinan J."/>
            <person name="Riley R."/>
            <person name="Labutti K."/>
            <person name="Andreopoulos B."/>
            <person name="Lipzen A."/>
            <person name="Chen C."/>
            <person name="Yanf M."/>
            <person name="Daum C."/>
            <person name="Ng V."/>
            <person name="Clum A."/>
            <person name="Ohm R."/>
            <person name="Martin F."/>
            <person name="Silar P."/>
            <person name="Natvig D."/>
            <person name="Lalanne C."/>
            <person name="Gautier V."/>
            <person name="Ament-Velasquez S.L."/>
            <person name="Kruys A."/>
            <person name="Hutchinson M.I."/>
            <person name="Powell A.J."/>
            <person name="Barry K."/>
            <person name="Miller A.N."/>
            <person name="Grigoriev I.V."/>
            <person name="Debuchy R."/>
            <person name="Gladieux P."/>
            <person name="Thoren M.H."/>
            <person name="Johannesson H."/>
        </authorList>
    </citation>
    <scope>NUCLEOTIDE SEQUENCE</scope>
    <source>
        <strain evidence="3">CBS 757.83</strain>
    </source>
</reference>
<feature type="transmembrane region" description="Helical" evidence="2">
    <location>
        <begin position="35"/>
        <end position="55"/>
    </location>
</feature>
<evidence type="ECO:0000256" key="2">
    <source>
        <dbReference type="SAM" id="Phobius"/>
    </source>
</evidence>
<keyword evidence="2" id="KW-0472">Membrane</keyword>
<proteinExistence type="predicted"/>
<keyword evidence="2" id="KW-0812">Transmembrane</keyword>
<evidence type="ECO:0000313" key="3">
    <source>
        <dbReference type="EMBL" id="KAK4097975.1"/>
    </source>
</evidence>
<keyword evidence="2" id="KW-1133">Transmembrane helix</keyword>
<evidence type="ECO:0000313" key="4">
    <source>
        <dbReference type="Proteomes" id="UP001305647"/>
    </source>
</evidence>